<evidence type="ECO:0000256" key="4">
    <source>
        <dbReference type="ARBA" id="ARBA00023110"/>
    </source>
</evidence>
<keyword evidence="5 7" id="KW-0143">Chaperone</keyword>
<comment type="function">
    <text evidence="7">Chaperone involved in the correct folding and assembly of outer membrane proteins. Recognizes specific patterns of aromatic residues and the orientation of their side chains, which are found more frequently in integral outer membrane proteins. May act in both early periplasmic and late outer membrane-associated steps of protein maturation.</text>
</comment>
<proteinExistence type="inferred from homology"/>
<dbReference type="InterPro" id="IPR050280">
    <property type="entry name" value="OMP_Chaperone_SurA"/>
</dbReference>
<dbReference type="Gene3D" id="1.10.4030.10">
    <property type="entry name" value="Porin chaperone SurA, peptide-binding domain"/>
    <property type="match status" value="1"/>
</dbReference>
<dbReference type="InterPro" id="IPR000297">
    <property type="entry name" value="PPIase_PpiC"/>
</dbReference>
<dbReference type="Pfam" id="PF00639">
    <property type="entry name" value="Rotamase"/>
    <property type="match status" value="1"/>
</dbReference>
<comment type="catalytic activity">
    <reaction evidence="7">
        <text>[protein]-peptidylproline (omega=180) = [protein]-peptidylproline (omega=0)</text>
        <dbReference type="Rhea" id="RHEA:16237"/>
        <dbReference type="Rhea" id="RHEA-COMP:10747"/>
        <dbReference type="Rhea" id="RHEA-COMP:10748"/>
        <dbReference type="ChEBI" id="CHEBI:83833"/>
        <dbReference type="ChEBI" id="CHEBI:83834"/>
        <dbReference type="EC" id="5.2.1.8"/>
    </reaction>
</comment>
<dbReference type="Gene3D" id="3.10.50.40">
    <property type="match status" value="2"/>
</dbReference>
<evidence type="ECO:0000256" key="1">
    <source>
        <dbReference type="ARBA" id="ARBA00022729"/>
    </source>
</evidence>
<dbReference type="InterPro" id="IPR046357">
    <property type="entry name" value="PPIase_dom_sf"/>
</dbReference>
<keyword evidence="3 7" id="KW-0574">Periplasm</keyword>
<dbReference type="InterPro" id="IPR015391">
    <property type="entry name" value="SurA_N"/>
</dbReference>
<dbReference type="SUPFAM" id="SSF54534">
    <property type="entry name" value="FKBP-like"/>
    <property type="match status" value="2"/>
</dbReference>
<dbReference type="EC" id="5.2.1.8" evidence="7"/>
<dbReference type="GO" id="GO:0050821">
    <property type="term" value="P:protein stabilization"/>
    <property type="evidence" value="ECO:0007669"/>
    <property type="project" value="InterPro"/>
</dbReference>
<accession>A0A556SQS3</accession>
<comment type="caution">
    <text evidence="9">The sequence shown here is derived from an EMBL/GenBank/DDBJ whole genome shotgun (WGS) entry which is preliminary data.</text>
</comment>
<gene>
    <name evidence="7 9" type="primary">surA</name>
    <name evidence="9" type="ORF">FPQ15_05635</name>
</gene>
<dbReference type="InterPro" id="IPR027304">
    <property type="entry name" value="Trigger_fact/SurA_dom_sf"/>
</dbReference>
<keyword evidence="1 7" id="KW-0732">Signal</keyword>
<feature type="domain" description="PpiC" evidence="8">
    <location>
        <begin position="177"/>
        <end position="278"/>
    </location>
</feature>
<dbReference type="GO" id="GO:0030288">
    <property type="term" value="C:outer membrane-bounded periplasmic space"/>
    <property type="evidence" value="ECO:0007669"/>
    <property type="project" value="InterPro"/>
</dbReference>
<dbReference type="Pfam" id="PF09312">
    <property type="entry name" value="SurA_N"/>
    <property type="match status" value="1"/>
</dbReference>
<dbReference type="GO" id="GO:0006457">
    <property type="term" value="P:protein folding"/>
    <property type="evidence" value="ECO:0007669"/>
    <property type="project" value="UniProtKB-UniRule"/>
</dbReference>
<dbReference type="InterPro" id="IPR023034">
    <property type="entry name" value="PPIase_SurA"/>
</dbReference>
<dbReference type="PROSITE" id="PS01096">
    <property type="entry name" value="PPIC_PPIASE_1"/>
    <property type="match status" value="1"/>
</dbReference>
<sequence>MKLSNLLITLNLSLSLTIGLLTPLSTVAAPKVIERVAAVVNNNVILESDINDMLKTIKASTDASNLPNDKVLREQILDRLIIENLILQKAAKAKITINDDEVTNAIARIAGQNGMTIDELRSKLSIMGISYSSYRERIHNDMLIEQTRMNEVRPRIKISEKEVETLTKNLAEQPANNKDVKISHILISVPEKASKQQIDNAINKANDILNRAQKGENFAKLAATYSNDDYALKGGNMGWNKLNELPTIFEERLIRAPKGSIIGPIRSGVGLHILKVDDTRTEAPKKYTIEEMNARHILIKTNVLVTDEIAKQKLNDIRKSIISGAISFEAAAKANSEDPGSAENGGNLGWSRPDVYDSGFRNALVRLKKGEISQPVKSSFGWHLIQLLDTKQTDGTNAVKQDRAYRLIFNRKFSEEAQVWIQELKGDAYINITGEDKHE</sequence>
<dbReference type="GO" id="GO:0003755">
    <property type="term" value="F:peptidyl-prolyl cis-trans isomerase activity"/>
    <property type="evidence" value="ECO:0007669"/>
    <property type="project" value="UniProtKB-UniRule"/>
</dbReference>
<dbReference type="InterPro" id="IPR023058">
    <property type="entry name" value="PPIase_PpiC_CS"/>
</dbReference>
<reference evidence="9 10" key="1">
    <citation type="submission" date="2019-07" db="EMBL/GenBank/DDBJ databases">
        <title>Gilliamella genomes.</title>
        <authorList>
            <person name="Zheng H."/>
        </authorList>
    </citation>
    <scope>NUCLEOTIDE SEQUENCE [LARGE SCALE GENOMIC DNA]</scope>
    <source>
        <strain evidence="9 10">W8127</strain>
    </source>
</reference>
<evidence type="ECO:0000313" key="10">
    <source>
        <dbReference type="Proteomes" id="UP000319483"/>
    </source>
</evidence>
<dbReference type="GO" id="GO:0051082">
    <property type="term" value="F:unfolded protein binding"/>
    <property type="evidence" value="ECO:0007669"/>
    <property type="project" value="UniProtKB-UniRule"/>
</dbReference>
<dbReference type="NCBIfam" id="NF008038">
    <property type="entry name" value="PRK10770.1"/>
    <property type="match status" value="1"/>
</dbReference>
<dbReference type="PANTHER" id="PTHR47637:SF1">
    <property type="entry name" value="CHAPERONE SURA"/>
    <property type="match status" value="1"/>
</dbReference>
<keyword evidence="4 7" id="KW-0697">Rotamase</keyword>
<evidence type="ECO:0000256" key="7">
    <source>
        <dbReference type="HAMAP-Rule" id="MF_01183"/>
    </source>
</evidence>
<name>A0A556SQS3_9GAMM</name>
<evidence type="ECO:0000256" key="2">
    <source>
        <dbReference type="ARBA" id="ARBA00022737"/>
    </source>
</evidence>
<dbReference type="GO" id="GO:0043165">
    <property type="term" value="P:Gram-negative-bacterium-type cell outer membrane assembly"/>
    <property type="evidence" value="ECO:0007669"/>
    <property type="project" value="InterPro"/>
</dbReference>
<comment type="domain">
    <text evidence="7">The PPIase activity resides only in the second parvulin domain. The N-terminal region and the C-terminal tail are necessary and sufficient for the chaperone activity of SurA. The PPIase activity is dispensable for SurA to function as a chaperone. The N-terminal region and the C-terminal tail are also required for porin recognition.</text>
</comment>
<dbReference type="PANTHER" id="PTHR47637">
    <property type="entry name" value="CHAPERONE SURA"/>
    <property type="match status" value="1"/>
</dbReference>
<keyword evidence="2 7" id="KW-0677">Repeat</keyword>
<dbReference type="SUPFAM" id="SSF109998">
    <property type="entry name" value="Triger factor/SurA peptide-binding domain-like"/>
    <property type="match status" value="1"/>
</dbReference>
<evidence type="ECO:0000256" key="5">
    <source>
        <dbReference type="ARBA" id="ARBA00023186"/>
    </source>
</evidence>
<dbReference type="GO" id="GO:0042277">
    <property type="term" value="F:peptide binding"/>
    <property type="evidence" value="ECO:0007669"/>
    <property type="project" value="InterPro"/>
</dbReference>
<dbReference type="PROSITE" id="PS50198">
    <property type="entry name" value="PPIC_PPIASE_2"/>
    <property type="match status" value="2"/>
</dbReference>
<dbReference type="Proteomes" id="UP000319483">
    <property type="component" value="Unassembled WGS sequence"/>
</dbReference>
<protein>
    <recommendedName>
        <fullName evidence="7">Chaperone SurA</fullName>
    </recommendedName>
    <alternativeName>
        <fullName evidence="7">Peptidyl-prolyl cis-trans isomerase SurA</fullName>
        <shortName evidence="7">PPIase SurA</shortName>
        <ecNumber evidence="7">5.2.1.8</ecNumber>
    </alternativeName>
    <alternativeName>
        <fullName evidence="7">Rotamase SurA</fullName>
    </alternativeName>
</protein>
<dbReference type="HAMAP" id="MF_01183">
    <property type="entry name" value="Chaperone_SurA"/>
    <property type="match status" value="1"/>
</dbReference>
<organism evidence="9 10">
    <name type="scientific">Gilliamella apicola</name>
    <dbReference type="NCBI Taxonomy" id="1196095"/>
    <lineage>
        <taxon>Bacteria</taxon>
        <taxon>Pseudomonadati</taxon>
        <taxon>Pseudomonadota</taxon>
        <taxon>Gammaproteobacteria</taxon>
        <taxon>Orbales</taxon>
        <taxon>Orbaceae</taxon>
        <taxon>Gilliamella</taxon>
    </lineage>
</organism>
<evidence type="ECO:0000259" key="8">
    <source>
        <dbReference type="PROSITE" id="PS50198"/>
    </source>
</evidence>
<evidence type="ECO:0000313" key="9">
    <source>
        <dbReference type="EMBL" id="TSK03493.1"/>
    </source>
</evidence>
<evidence type="ECO:0000256" key="6">
    <source>
        <dbReference type="ARBA" id="ARBA00023235"/>
    </source>
</evidence>
<comment type="subcellular location">
    <subcellularLocation>
        <location evidence="7">Periplasm</location>
    </subcellularLocation>
    <text evidence="7">Is capable of associating with the outer membrane.</text>
</comment>
<dbReference type="RefSeq" id="WP_086326373.1">
    <property type="nucleotide sequence ID" value="NZ_CAMLAP010000002.1"/>
</dbReference>
<dbReference type="EMBL" id="VMHM01000006">
    <property type="protein sequence ID" value="TSK03493.1"/>
    <property type="molecule type" value="Genomic_DNA"/>
</dbReference>
<evidence type="ECO:0000256" key="3">
    <source>
        <dbReference type="ARBA" id="ARBA00022764"/>
    </source>
</evidence>
<dbReference type="AlphaFoldDB" id="A0A556SQS3"/>
<keyword evidence="6 7" id="KW-0413">Isomerase</keyword>
<feature type="domain" description="PpiC" evidence="8">
    <location>
        <begin position="289"/>
        <end position="389"/>
    </location>
</feature>
<dbReference type="Pfam" id="PF13616">
    <property type="entry name" value="Rotamase_3"/>
    <property type="match status" value="1"/>
</dbReference>